<gene>
    <name evidence="8" type="primary">xseA</name>
    <name evidence="8" type="ORF">ACFPFU_21335</name>
</gene>
<evidence type="ECO:0000313" key="8">
    <source>
        <dbReference type="EMBL" id="MFC4874261.1"/>
    </source>
</evidence>
<dbReference type="NCBIfam" id="TIGR00237">
    <property type="entry name" value="xseA"/>
    <property type="match status" value="1"/>
</dbReference>
<keyword evidence="3 5" id="KW-0378">Hydrolase</keyword>
<dbReference type="Pfam" id="PF02601">
    <property type="entry name" value="Exonuc_VII_L"/>
    <property type="match status" value="1"/>
</dbReference>
<evidence type="ECO:0000256" key="1">
    <source>
        <dbReference type="ARBA" id="ARBA00022490"/>
    </source>
</evidence>
<evidence type="ECO:0000259" key="7">
    <source>
        <dbReference type="Pfam" id="PF13742"/>
    </source>
</evidence>
<evidence type="ECO:0000256" key="2">
    <source>
        <dbReference type="ARBA" id="ARBA00022722"/>
    </source>
</evidence>
<dbReference type="PANTHER" id="PTHR30008:SF0">
    <property type="entry name" value="EXODEOXYRIBONUCLEASE 7 LARGE SUBUNIT"/>
    <property type="match status" value="1"/>
</dbReference>
<evidence type="ECO:0000259" key="6">
    <source>
        <dbReference type="Pfam" id="PF02601"/>
    </source>
</evidence>
<name>A0ABV9T667_9BACT</name>
<dbReference type="RefSeq" id="WP_377067932.1">
    <property type="nucleotide sequence ID" value="NZ_JBHSJJ010000016.1"/>
</dbReference>
<keyword evidence="2 5" id="KW-0540">Nuclease</keyword>
<keyword evidence="4 5" id="KW-0269">Exonuclease</keyword>
<dbReference type="EC" id="3.1.11.6" evidence="5"/>
<reference evidence="9" key="1">
    <citation type="journal article" date="2019" name="Int. J. Syst. Evol. Microbiol.">
        <title>The Global Catalogue of Microorganisms (GCM) 10K type strain sequencing project: providing services to taxonomists for standard genome sequencing and annotation.</title>
        <authorList>
            <consortium name="The Broad Institute Genomics Platform"/>
            <consortium name="The Broad Institute Genome Sequencing Center for Infectious Disease"/>
            <person name="Wu L."/>
            <person name="Ma J."/>
        </authorList>
    </citation>
    <scope>NUCLEOTIDE SEQUENCE [LARGE SCALE GENOMIC DNA]</scope>
    <source>
        <strain evidence="9">CGMCC 4.7466</strain>
    </source>
</reference>
<protein>
    <recommendedName>
        <fullName evidence="5">Exodeoxyribonuclease 7 large subunit</fullName>
        <ecNumber evidence="5">3.1.11.6</ecNumber>
    </recommendedName>
</protein>
<keyword evidence="1" id="KW-0963">Cytoplasm</keyword>
<dbReference type="CDD" id="cd04489">
    <property type="entry name" value="ExoVII_LU_OBF"/>
    <property type="match status" value="1"/>
</dbReference>
<dbReference type="InterPro" id="IPR003753">
    <property type="entry name" value="Exonuc_VII_L"/>
</dbReference>
<dbReference type="EMBL" id="JBHSJJ010000016">
    <property type="protein sequence ID" value="MFC4874261.1"/>
    <property type="molecule type" value="Genomic_DNA"/>
</dbReference>
<evidence type="ECO:0000256" key="4">
    <source>
        <dbReference type="ARBA" id="ARBA00022839"/>
    </source>
</evidence>
<sequence length="445" mass="50902">MQNPITLLSLNELIKSTLDSNLSPAYWVIAEISEFRDSIKGHAYLELVEKTDDRIMAKMRANIWAYTYQTLRWKFETVTGQSLKSGMKILALVNVQFHEIYGISLIIKDIDPNFTLGERAKRKQEIIDRLHSEGLMTLNKQFELPRVPQKVAVISSVTAAGYGDFINQVEHNHYGYQVHWKLYQATMQGNDAPTSVMNAIEAVEADMPDEKFDLLVIIRGGGAQTDLDCFDDYELARTIANAALPVVTGIGHERDESVADIVAHTQMKTPTAVAELILSGFRQFEEDIHLLLNRIERICRLTFQSEHQRLYDKTHLIKNLLASKLNEAGQRLDRLSHRILLHSKHKVSVNRLHLQNMAISLRKIAISSVQREKQRLGQLEKITERLDPVYLLRRGYTKTEIDGLPINKVEAKVGKQMVTYSWDKKIHSSITEVENYDKKEGNNEL</sequence>
<dbReference type="Pfam" id="PF13742">
    <property type="entry name" value="tRNA_anti_2"/>
    <property type="match status" value="1"/>
</dbReference>
<accession>A0ABV9T667</accession>
<dbReference type="GO" id="GO:0008855">
    <property type="term" value="F:exodeoxyribonuclease VII activity"/>
    <property type="evidence" value="ECO:0007669"/>
    <property type="project" value="UniProtKB-EC"/>
</dbReference>
<comment type="caution">
    <text evidence="8">The sequence shown here is derived from an EMBL/GenBank/DDBJ whole genome shotgun (WGS) entry which is preliminary data.</text>
</comment>
<dbReference type="Proteomes" id="UP001595818">
    <property type="component" value="Unassembled WGS sequence"/>
</dbReference>
<keyword evidence="9" id="KW-1185">Reference proteome</keyword>
<evidence type="ECO:0000256" key="5">
    <source>
        <dbReference type="RuleBase" id="RU004355"/>
    </source>
</evidence>
<evidence type="ECO:0000256" key="3">
    <source>
        <dbReference type="ARBA" id="ARBA00022801"/>
    </source>
</evidence>
<dbReference type="InterPro" id="IPR025824">
    <property type="entry name" value="OB-fold_nuc-bd_dom"/>
</dbReference>
<dbReference type="InterPro" id="IPR020579">
    <property type="entry name" value="Exonuc_VII_lsu_C"/>
</dbReference>
<dbReference type="PANTHER" id="PTHR30008">
    <property type="entry name" value="EXODEOXYRIBONUCLEASE 7 LARGE SUBUNIT"/>
    <property type="match status" value="1"/>
</dbReference>
<organism evidence="8 9">
    <name type="scientific">Negadavirga shengliensis</name>
    <dbReference type="NCBI Taxonomy" id="1389218"/>
    <lineage>
        <taxon>Bacteria</taxon>
        <taxon>Pseudomonadati</taxon>
        <taxon>Bacteroidota</taxon>
        <taxon>Cytophagia</taxon>
        <taxon>Cytophagales</taxon>
        <taxon>Cyclobacteriaceae</taxon>
        <taxon>Negadavirga</taxon>
    </lineage>
</organism>
<comment type="subcellular location">
    <subcellularLocation>
        <location evidence="5">Cytoplasm</location>
    </subcellularLocation>
</comment>
<comment type="catalytic activity">
    <reaction evidence="5">
        <text>Exonucleolytic cleavage in either 5'- to 3'- or 3'- to 5'-direction to yield nucleoside 5'-phosphates.</text>
        <dbReference type="EC" id="3.1.11.6"/>
    </reaction>
</comment>
<comment type="similarity">
    <text evidence="5">Belongs to the XseA family.</text>
</comment>
<feature type="domain" description="Exonuclease VII large subunit C-terminal" evidence="6">
    <location>
        <begin position="136"/>
        <end position="417"/>
    </location>
</feature>
<feature type="domain" description="OB-fold nucleic acid binding" evidence="7">
    <location>
        <begin position="6"/>
        <end position="111"/>
    </location>
</feature>
<evidence type="ECO:0000313" key="9">
    <source>
        <dbReference type="Proteomes" id="UP001595818"/>
    </source>
</evidence>
<proteinExistence type="inferred from homology"/>